<evidence type="ECO:0000256" key="3">
    <source>
        <dbReference type="ARBA" id="ARBA00023002"/>
    </source>
</evidence>
<accession>B4CYI4</accession>
<dbReference type="InParanoid" id="B4CYI4"/>
<dbReference type="PANTHER" id="PTHR43490">
    <property type="entry name" value="(+)-NEOMENTHOL DEHYDROGENASE"/>
    <property type="match status" value="1"/>
</dbReference>
<evidence type="ECO:0000256" key="2">
    <source>
        <dbReference type="ARBA" id="ARBA00022857"/>
    </source>
</evidence>
<keyword evidence="3" id="KW-0560">Oxidoreductase</keyword>
<organism evidence="5 6">
    <name type="scientific">Chthoniobacter flavus Ellin428</name>
    <dbReference type="NCBI Taxonomy" id="497964"/>
    <lineage>
        <taxon>Bacteria</taxon>
        <taxon>Pseudomonadati</taxon>
        <taxon>Verrucomicrobiota</taxon>
        <taxon>Spartobacteria</taxon>
        <taxon>Chthoniobacterales</taxon>
        <taxon>Chthoniobacteraceae</taxon>
        <taxon>Chthoniobacter</taxon>
    </lineage>
</organism>
<dbReference type="EMBL" id="ABVL01000004">
    <property type="protein sequence ID" value="EDY20525.1"/>
    <property type="molecule type" value="Genomic_DNA"/>
</dbReference>
<dbReference type="Pfam" id="PF00106">
    <property type="entry name" value="adh_short"/>
    <property type="match status" value="1"/>
</dbReference>
<gene>
    <name evidence="5" type="ORF">CfE428DRAFT_1722</name>
</gene>
<dbReference type="GO" id="GO:0016491">
    <property type="term" value="F:oxidoreductase activity"/>
    <property type="evidence" value="ECO:0007669"/>
    <property type="project" value="UniProtKB-KW"/>
</dbReference>
<dbReference type="eggNOG" id="COG1028">
    <property type="taxonomic scope" value="Bacteria"/>
</dbReference>
<dbReference type="PRINTS" id="PR00080">
    <property type="entry name" value="SDRFAMILY"/>
</dbReference>
<dbReference type="SUPFAM" id="SSF51735">
    <property type="entry name" value="NAD(P)-binding Rossmann-fold domains"/>
    <property type="match status" value="1"/>
</dbReference>
<comment type="caution">
    <text evidence="5">The sequence shown here is derived from an EMBL/GenBank/DDBJ whole genome shotgun (WGS) entry which is preliminary data.</text>
</comment>
<evidence type="ECO:0000313" key="5">
    <source>
        <dbReference type="EMBL" id="EDY20525.1"/>
    </source>
</evidence>
<dbReference type="InterPro" id="IPR036291">
    <property type="entry name" value="NAD(P)-bd_dom_sf"/>
</dbReference>
<dbReference type="GO" id="GO:0016020">
    <property type="term" value="C:membrane"/>
    <property type="evidence" value="ECO:0007669"/>
    <property type="project" value="TreeGrafter"/>
</dbReference>
<dbReference type="PRINTS" id="PR00081">
    <property type="entry name" value="GDHRDH"/>
</dbReference>
<evidence type="ECO:0000256" key="1">
    <source>
        <dbReference type="ARBA" id="ARBA00006484"/>
    </source>
</evidence>
<dbReference type="Proteomes" id="UP000005824">
    <property type="component" value="Unassembled WGS sequence"/>
</dbReference>
<keyword evidence="2" id="KW-0521">NADP</keyword>
<dbReference type="AlphaFoldDB" id="B4CYI4"/>
<reference evidence="5 6" key="1">
    <citation type="journal article" date="2011" name="J. Bacteriol.">
        <title>Genome sequence of Chthoniobacter flavus Ellin428, an aerobic heterotrophic soil bacterium.</title>
        <authorList>
            <person name="Kant R."/>
            <person name="van Passel M.W."/>
            <person name="Palva A."/>
            <person name="Lucas S."/>
            <person name="Lapidus A."/>
            <person name="Glavina Del Rio T."/>
            <person name="Dalin E."/>
            <person name="Tice H."/>
            <person name="Bruce D."/>
            <person name="Goodwin L."/>
            <person name="Pitluck S."/>
            <person name="Larimer F.W."/>
            <person name="Land M.L."/>
            <person name="Hauser L."/>
            <person name="Sangwan P."/>
            <person name="de Vos W.M."/>
            <person name="Janssen P.H."/>
            <person name="Smidt H."/>
        </authorList>
    </citation>
    <scope>NUCLEOTIDE SEQUENCE [LARGE SCALE GENOMIC DNA]</scope>
    <source>
        <strain evidence="5 6">Ellin428</strain>
    </source>
</reference>
<protein>
    <submittedName>
        <fullName evidence="5">Short-chain dehydrogenase/reductase SDR</fullName>
    </submittedName>
</protein>
<proteinExistence type="inferred from homology"/>
<dbReference type="InterPro" id="IPR002347">
    <property type="entry name" value="SDR_fam"/>
</dbReference>
<keyword evidence="6" id="KW-1185">Reference proteome</keyword>
<dbReference type="Gene3D" id="3.40.50.720">
    <property type="entry name" value="NAD(P)-binding Rossmann-like Domain"/>
    <property type="match status" value="1"/>
</dbReference>
<name>B4CYI4_9BACT</name>
<comment type="similarity">
    <text evidence="1 4">Belongs to the short-chain dehydrogenases/reductases (SDR) family.</text>
</comment>
<evidence type="ECO:0000256" key="4">
    <source>
        <dbReference type="RuleBase" id="RU000363"/>
    </source>
</evidence>
<dbReference type="RefSeq" id="WP_006979048.1">
    <property type="nucleotide sequence ID" value="NZ_ABVL01000004.1"/>
</dbReference>
<evidence type="ECO:0000313" key="6">
    <source>
        <dbReference type="Proteomes" id="UP000005824"/>
    </source>
</evidence>
<dbReference type="STRING" id="497964.CfE428DRAFT_1722"/>
<dbReference type="PANTHER" id="PTHR43490:SF99">
    <property type="entry name" value="SHORT-CHAIN DEHYDROGENASE_REDUCTASE"/>
    <property type="match status" value="1"/>
</dbReference>
<sequence>MSAPQKVALVTGAYKGIGLEVVRQLAARGVRVFLTARQRGAGEKAAASIKGDVHFVLLDVSDVESIESAARVVAKQTDHLDILINNAAILLDDAGSVLDLEGETVLKTFATNTVGPMLVTQAFQPLLEQSKAPRVINMSSGAGQLADGLQDWAPAYSMSKTALNSLTQHFAAALPRFAVNSVSPGWVRTDMGGDAAPLSVEQGADTLVWLALDAPQSLTGKFLRERAEIAW</sequence>